<keyword evidence="6" id="KW-1185">Reference proteome</keyword>
<reference evidence="5" key="1">
    <citation type="journal article" date="2014" name="Int. J. Syst. Evol. Microbiol.">
        <title>Complete genome sequence of Corynebacterium casei LMG S-19264T (=DSM 44701T), isolated from a smear-ripened cheese.</title>
        <authorList>
            <consortium name="US DOE Joint Genome Institute (JGI-PGF)"/>
            <person name="Walter F."/>
            <person name="Albersmeier A."/>
            <person name="Kalinowski J."/>
            <person name="Ruckert C."/>
        </authorList>
    </citation>
    <scope>NUCLEOTIDE SEQUENCE</scope>
    <source>
        <strain evidence="5">JCM 4386</strain>
    </source>
</reference>
<protein>
    <recommendedName>
        <fullName evidence="3">histidine kinase</fullName>
        <ecNumber evidence="3">2.7.13.3</ecNumber>
    </recommendedName>
</protein>
<comment type="subcellular location">
    <subcellularLocation>
        <location evidence="2">Cell membrane</location>
    </subcellularLocation>
</comment>
<reference evidence="5" key="2">
    <citation type="submission" date="2020-09" db="EMBL/GenBank/DDBJ databases">
        <authorList>
            <person name="Sun Q."/>
            <person name="Ohkuma M."/>
        </authorList>
    </citation>
    <scope>NUCLEOTIDE SEQUENCE</scope>
    <source>
        <strain evidence="5">JCM 4386</strain>
    </source>
</reference>
<dbReference type="InterPro" id="IPR036097">
    <property type="entry name" value="HisK_dim/P_sf"/>
</dbReference>
<dbReference type="CDD" id="cd00082">
    <property type="entry name" value="HisKA"/>
    <property type="match status" value="1"/>
</dbReference>
<gene>
    <name evidence="5" type="ORF">GCM10010269_79090</name>
</gene>
<comment type="catalytic activity">
    <reaction evidence="1">
        <text>ATP + protein L-histidine = ADP + protein N-phospho-L-histidine.</text>
        <dbReference type="EC" id="2.7.13.3"/>
    </reaction>
</comment>
<dbReference type="GO" id="GO:0000155">
    <property type="term" value="F:phosphorelay sensor kinase activity"/>
    <property type="evidence" value="ECO:0007669"/>
    <property type="project" value="InterPro"/>
</dbReference>
<accession>A0A918GCP5</accession>
<evidence type="ECO:0000256" key="2">
    <source>
        <dbReference type="ARBA" id="ARBA00004236"/>
    </source>
</evidence>
<name>A0A918GCP5_9ACTN</name>
<dbReference type="Pfam" id="PF00512">
    <property type="entry name" value="HisKA"/>
    <property type="match status" value="1"/>
</dbReference>
<proteinExistence type="predicted"/>
<dbReference type="InterPro" id="IPR003661">
    <property type="entry name" value="HisK_dim/P_dom"/>
</dbReference>
<evidence type="ECO:0000313" key="5">
    <source>
        <dbReference type="EMBL" id="GGS28541.1"/>
    </source>
</evidence>
<dbReference type="SMART" id="SM00388">
    <property type="entry name" value="HisKA"/>
    <property type="match status" value="1"/>
</dbReference>
<dbReference type="AlphaFoldDB" id="A0A918GCP5"/>
<evidence type="ECO:0000259" key="4">
    <source>
        <dbReference type="SMART" id="SM00388"/>
    </source>
</evidence>
<dbReference type="EMBL" id="BMTL01000056">
    <property type="protein sequence ID" value="GGS28541.1"/>
    <property type="molecule type" value="Genomic_DNA"/>
</dbReference>
<evidence type="ECO:0000313" key="6">
    <source>
        <dbReference type="Proteomes" id="UP000606194"/>
    </source>
</evidence>
<dbReference type="SUPFAM" id="SSF47384">
    <property type="entry name" value="Homodimeric domain of signal transducing histidine kinase"/>
    <property type="match status" value="1"/>
</dbReference>
<dbReference type="Proteomes" id="UP000606194">
    <property type="component" value="Unassembled WGS sequence"/>
</dbReference>
<evidence type="ECO:0000256" key="3">
    <source>
        <dbReference type="ARBA" id="ARBA00012438"/>
    </source>
</evidence>
<dbReference type="GO" id="GO:0005886">
    <property type="term" value="C:plasma membrane"/>
    <property type="evidence" value="ECO:0007669"/>
    <property type="project" value="UniProtKB-SubCell"/>
</dbReference>
<dbReference type="EC" id="2.7.13.3" evidence="3"/>
<sequence>MVADQAPQGGFLRRGEVGQRAEHLGGVVDEEAVRHPVPAVFGIVGEGTLDVVREVGEGALLRSGQELGAFQVALRTPLTAVRLRLRLRLENFEPHLAPCAQDSLDKALGELERLSRMVQGLLALARLENSAIRPEPVDLDIVVVDRAAIWTAFADEQQVGITVSGARAVRVWAARRRR</sequence>
<feature type="domain" description="Signal transduction histidine kinase dimerisation/phosphoacceptor" evidence="4">
    <location>
        <begin position="67"/>
        <end position="130"/>
    </location>
</feature>
<comment type="caution">
    <text evidence="5">The sequence shown here is derived from an EMBL/GenBank/DDBJ whole genome shotgun (WGS) entry which is preliminary data.</text>
</comment>
<dbReference type="Gene3D" id="1.10.287.130">
    <property type="match status" value="1"/>
</dbReference>
<evidence type="ECO:0000256" key="1">
    <source>
        <dbReference type="ARBA" id="ARBA00000085"/>
    </source>
</evidence>
<organism evidence="5 6">
    <name type="scientific">Streptomyces humidus</name>
    <dbReference type="NCBI Taxonomy" id="52259"/>
    <lineage>
        <taxon>Bacteria</taxon>
        <taxon>Bacillati</taxon>
        <taxon>Actinomycetota</taxon>
        <taxon>Actinomycetes</taxon>
        <taxon>Kitasatosporales</taxon>
        <taxon>Streptomycetaceae</taxon>
        <taxon>Streptomyces</taxon>
    </lineage>
</organism>